<evidence type="ECO:0000313" key="2">
    <source>
        <dbReference type="Proteomes" id="UP001227268"/>
    </source>
</evidence>
<dbReference type="EMBL" id="JASBWT010000036">
    <property type="protein sequence ID" value="KAJ9092684.1"/>
    <property type="molecule type" value="Genomic_DNA"/>
</dbReference>
<reference evidence="1" key="1">
    <citation type="submission" date="2023-04" db="EMBL/GenBank/DDBJ databases">
        <title>Draft Genome sequencing of Naganishia species isolated from polar environments using Oxford Nanopore Technology.</title>
        <authorList>
            <person name="Leo P."/>
            <person name="Venkateswaran K."/>
        </authorList>
    </citation>
    <scope>NUCLEOTIDE SEQUENCE</scope>
    <source>
        <strain evidence="1">MNA-CCFEE 5423</strain>
    </source>
</reference>
<keyword evidence="2" id="KW-1185">Reference proteome</keyword>
<sequence length="391" mass="42707">MSEREPLLTPPSGFSSPPTAPSGPKRLPTPVPWRQLIVLCLMRLAEPIASGVKRVSGRPNRRPCMRKDLSIRQRAYDLSRCTTERWSRRYISPKIRVKTYWVETDGDDYTTWVFPGVIESVFGFTQCMTVLTWGRLSDKWGRRPVILLGIFGVILSTLSFGFGKAFWWLIASRCINGGQSQRGYLFLGRGIMGWSIVISRGSGADGLVFFGSTVALNGNVPAIKSVGGISLESKTKPKHHASLLRGEADLRIADETGINDDDDGAEEIERNVAPPYTPGIKEILASPTVRSTSAIGSMLSLYGFLSVTVQLTFFPSLHRRFGTITCLRGALPGYLLVAALAPIITKVTQAGASRNTVYAMVAGLVLFKAMSNTAFASTSILIPEQECARNG</sequence>
<organism evidence="1 2">
    <name type="scientific">Naganishia friedmannii</name>
    <dbReference type="NCBI Taxonomy" id="89922"/>
    <lineage>
        <taxon>Eukaryota</taxon>
        <taxon>Fungi</taxon>
        <taxon>Dikarya</taxon>
        <taxon>Basidiomycota</taxon>
        <taxon>Agaricomycotina</taxon>
        <taxon>Tremellomycetes</taxon>
        <taxon>Filobasidiales</taxon>
        <taxon>Filobasidiaceae</taxon>
        <taxon>Naganishia</taxon>
    </lineage>
</organism>
<evidence type="ECO:0000313" key="1">
    <source>
        <dbReference type="EMBL" id="KAJ9092684.1"/>
    </source>
</evidence>
<accession>A0ACC2V105</accession>
<dbReference type="Proteomes" id="UP001227268">
    <property type="component" value="Unassembled WGS sequence"/>
</dbReference>
<name>A0ACC2V105_9TREE</name>
<protein>
    <submittedName>
        <fullName evidence="1">Uncharacterized protein</fullName>
    </submittedName>
</protein>
<comment type="caution">
    <text evidence="1">The sequence shown here is derived from an EMBL/GenBank/DDBJ whole genome shotgun (WGS) entry which is preliminary data.</text>
</comment>
<proteinExistence type="predicted"/>
<gene>
    <name evidence="1" type="ORF">QFC21_006750</name>
</gene>